<evidence type="ECO:0000259" key="1">
    <source>
        <dbReference type="Pfam" id="PF01541"/>
    </source>
</evidence>
<organism evidence="2">
    <name type="scientific">Mutinus fleischeri</name>
    <dbReference type="NCBI Taxonomy" id="2218478"/>
    <lineage>
        <taxon>Eukaryota</taxon>
        <taxon>Fungi</taxon>
        <taxon>Dikarya</taxon>
        <taxon>Basidiomycota</taxon>
        <taxon>Agaricomycotina</taxon>
        <taxon>Agaricomycetes</taxon>
        <taxon>Phallomycetidae</taxon>
        <taxon>Phallales</taxon>
        <taxon>Phallaceae</taxon>
        <taxon>Mutinus</taxon>
    </lineage>
</organism>
<reference evidence="2" key="1">
    <citation type="submission" date="2021-09" db="EMBL/GenBank/DDBJ databases">
        <authorList>
            <person name="Yan R."/>
        </authorList>
    </citation>
    <scope>NUCLEOTIDE SEQUENCE</scope>
</reference>
<dbReference type="InterPro" id="IPR000305">
    <property type="entry name" value="GIY-YIG_endonuc"/>
</dbReference>
<proteinExistence type="predicted"/>
<sequence length="140" mass="16698">MDDNSLYRLILNFKKGITKVTGRGSIVPKDSKNTKNNNLLSTIRKKKHRSVNHCHDFWINHSTFQKKWWNVSGIYKITYLNSRHFYYYGSSRNLGQRLKYHYYNGPSQINFLGLFLKRFGWKKFTVTIIEVCSPSKIQER</sequence>
<dbReference type="InterPro" id="IPR035901">
    <property type="entry name" value="GIY-YIG_endonuc_sf"/>
</dbReference>
<dbReference type="EMBL" id="OK338766">
    <property type="protein sequence ID" value="UEK25975.1"/>
    <property type="molecule type" value="Genomic_DNA"/>
</dbReference>
<dbReference type="Pfam" id="PF01541">
    <property type="entry name" value="GIY-YIG"/>
    <property type="match status" value="1"/>
</dbReference>
<geneLocation type="mitochondrion" evidence="2"/>
<protein>
    <recommendedName>
        <fullName evidence="1">GIY-YIG domain-containing protein</fullName>
    </recommendedName>
</protein>
<dbReference type="AlphaFoldDB" id="A0A8K1RCF9"/>
<evidence type="ECO:0000313" key="2">
    <source>
        <dbReference type="EMBL" id="UEK25975.1"/>
    </source>
</evidence>
<feature type="domain" description="GIY-YIG" evidence="1">
    <location>
        <begin position="73"/>
        <end position="135"/>
    </location>
</feature>
<keyword evidence="2" id="KW-0496">Mitochondrion</keyword>
<name>A0A8K1RCF9_9AGAM</name>
<accession>A0A8K1RCF9</accession>
<gene>
    <name evidence="2" type="primary">orf140</name>
</gene>
<dbReference type="Gene3D" id="3.40.1440.10">
    <property type="entry name" value="GIY-YIG endonuclease"/>
    <property type="match status" value="1"/>
</dbReference>